<evidence type="ECO:0000259" key="5">
    <source>
        <dbReference type="SMART" id="SM01360"/>
    </source>
</evidence>
<gene>
    <name evidence="6" type="ORF">Pla123a_22600</name>
</gene>
<accession>A0A5C5YPY7</accession>
<dbReference type="InterPro" id="IPR047565">
    <property type="entry name" value="Alpha-macroglob_thiol-ester_cl"/>
</dbReference>
<proteinExistence type="inferred from homology"/>
<dbReference type="SMART" id="SM01419">
    <property type="entry name" value="Thiol-ester_cl"/>
    <property type="match status" value="1"/>
</dbReference>
<evidence type="ECO:0000313" key="7">
    <source>
        <dbReference type="Proteomes" id="UP000318478"/>
    </source>
</evidence>
<dbReference type="Gene3D" id="2.60.40.10">
    <property type="entry name" value="Immunoglobulins"/>
    <property type="match status" value="1"/>
</dbReference>
<dbReference type="Pfam" id="PF01835">
    <property type="entry name" value="MG2"/>
    <property type="match status" value="1"/>
</dbReference>
<evidence type="ECO:0000313" key="6">
    <source>
        <dbReference type="EMBL" id="TWT76837.1"/>
    </source>
</evidence>
<dbReference type="Pfam" id="PF07703">
    <property type="entry name" value="A2M_BRD"/>
    <property type="match status" value="1"/>
</dbReference>
<dbReference type="InterPro" id="IPR011625">
    <property type="entry name" value="A2M_N_BRD"/>
</dbReference>
<organism evidence="6 7">
    <name type="scientific">Posidoniimonas polymericola</name>
    <dbReference type="NCBI Taxonomy" id="2528002"/>
    <lineage>
        <taxon>Bacteria</taxon>
        <taxon>Pseudomonadati</taxon>
        <taxon>Planctomycetota</taxon>
        <taxon>Planctomycetia</taxon>
        <taxon>Pirellulales</taxon>
        <taxon>Lacipirellulaceae</taxon>
        <taxon>Posidoniimonas</taxon>
    </lineage>
</organism>
<keyword evidence="7" id="KW-1185">Reference proteome</keyword>
<dbReference type="EMBL" id="SJPO01000005">
    <property type="protein sequence ID" value="TWT76837.1"/>
    <property type="molecule type" value="Genomic_DNA"/>
</dbReference>
<dbReference type="Gene3D" id="1.50.10.20">
    <property type="match status" value="1"/>
</dbReference>
<dbReference type="InterPro" id="IPR002890">
    <property type="entry name" value="MG2"/>
</dbReference>
<dbReference type="SMART" id="SM01359">
    <property type="entry name" value="A2M_N_2"/>
    <property type="match status" value="1"/>
</dbReference>
<dbReference type="CDD" id="cd02891">
    <property type="entry name" value="A2M_like"/>
    <property type="match status" value="1"/>
</dbReference>
<dbReference type="Proteomes" id="UP000318478">
    <property type="component" value="Unassembled WGS sequence"/>
</dbReference>
<dbReference type="SMART" id="SM01360">
    <property type="entry name" value="A2M"/>
    <property type="match status" value="1"/>
</dbReference>
<dbReference type="InterPro" id="IPR013783">
    <property type="entry name" value="Ig-like_fold"/>
</dbReference>
<dbReference type="Pfam" id="PF07678">
    <property type="entry name" value="TED_complement"/>
    <property type="match status" value="1"/>
</dbReference>
<feature type="repeat" description="TPR" evidence="2">
    <location>
        <begin position="343"/>
        <end position="376"/>
    </location>
</feature>
<keyword evidence="3" id="KW-0732">Signal</keyword>
<dbReference type="PANTHER" id="PTHR40094:SF1">
    <property type="entry name" value="UBIQUITIN DOMAIN-CONTAINING PROTEIN"/>
    <property type="match status" value="1"/>
</dbReference>
<dbReference type="PROSITE" id="PS50005">
    <property type="entry name" value="TPR"/>
    <property type="match status" value="1"/>
</dbReference>
<evidence type="ECO:0000256" key="3">
    <source>
        <dbReference type="SAM" id="SignalP"/>
    </source>
</evidence>
<comment type="caution">
    <text evidence="6">The sequence shown here is derived from an EMBL/GenBank/DDBJ whole genome shotgun (WGS) entry which is preliminary data.</text>
</comment>
<comment type="similarity">
    <text evidence="1">Belongs to the protease inhibitor I39 (alpha-2-macroglobulin) family. Bacterial alpha-2-macroglobulin subfamily.</text>
</comment>
<sequence precursor="true">MIPRKKLFLLLLPAAALLSMAFAQNQPPLPPAGGQQAAEDGNWRQAYNDLRSGLLNQTLPEGEITPAIAQAVRCLAELNRVAESDAFLEDVAGQYPQSAAVLLKVAQQYENLPHYGSMVSGEFHRGNMRGRAQVANAYSRDRVRALQLLREATRLEGDPSSAAAVARSLADVMMGSRFQSQPWQLQLLTDIDQLPDYEEGWGHSRGSNQGAPVGADGEPLFYALPESWDAARNDGERWRWAWEQYAQQGDYERTQEQLARARFLESQFGVPTLAQYLPLLARQGEGDSDASIFTLHTLAEDETLARLATGVRRFKLPDEHNHLKLYQEVLASGAAKSLKQPALDAANQLAGLFQNRRQYPRAVEYLDQAIEFAPSEQHPSLKQSRDQITKPWGEFQPAETQPAGQGATVELQYRNAESVEFTARPIKLPQLLADVKAYLESRPDKLEGERLNIDNLGYRMLQEGQEKHLGPAAAEWKLDLAPPAGHFDDQVTVTTPLQQAGAYWVTAKLADGNTCHTVLWLADTAIVRKPLDGKQLYFVADAKSGRPVANATVELFAFRQRPDENQPNRYFVETQKFAEKTDANGMIEVENSKDDENRGYQWLATVATADGRYAYLGFDGFRRATLLHGNYNQTKAFVVTDRPVYRPGQKVHYKAWIQRARYGVDDPASEFAHKSFRVELIDGRNEKVQQLTLTANAYGAVEGEYALPNGATLGGYRLNVLGHGSGGFRVEEYKKPEYEVTVDAPTEGVALGEEFTAKIQAKYYFGAPVVNATVAYKVTRTKKQADWFPPRPWDWLYGPGYGWLGCDFDWHPGFQQWGLRCPSPGWLPWRQPDPPEIVAEAESPLDAEGSLEVSIDTALAKALYGDSDHNYHIEAQVRDESRRTIVGTGDVLAAQQPYRSYVWTTRGHYRVGDPVEVRIAVRTADGRPLAKTGDLKLLKLAYSDDNQPPKETEVRKWELATAADGGAGLQIKASEPGQYRLSFKSQTAAGEVIEGGHVFCIAGEGFDGAGFAFNDLEIVPDKAEYRPGEKVRLQVSTARTGSAVLLFVRPENGVYPAPRLVRLDGKSTFVEIDVQPTDMPNLIVEATAVGGARVHQAVRDIAVPPVSKALKLEVLPGAQAYKPGQEATVKLRLTDRDDQPVVGDAALTIYDKSVEYSSGGSNVGDIRKHFWDWRRTHYPNRTDNLGQYSYNLTPPGEIGMRPLGVFGGRVPATETMTRDKTLTLSRAMPMRRGMAGGDMYFGVPMAMAAEAAPMEDAEADGIGGGGGQAPLVEATVRTEFADTALWDGTLETNSDGIAEVTLTMPENLTTWQVRAWGVGHGARVGEGAAEMVTRKNLIVRLQTPRFLVETDEVVLSANVHNYLGEAKQVTVRLELEGGVLESPSQLSQQIEVPADGDRRVDWRVSAMKEGGAVVRAFALTDEESDAMELTFPVRVHGILKQDAFSGAIAADGSRGTFEIDVPTKRRPEQTRLEVRYSPTLAGAMVDALPYLIDYPHGCTEQTLNRFLPAVLTQQTLIDLGVDLKAIQDKQTNLNPQQLGDAAERATGWKRYDRNPVFDQAELDKIVKAGVRRLTDMQLSDGGWGWFSGYGEHSSAHTTAVVVRGLSVARQNDVALLPNTIERGVEWLKNYQQGELAKLRNVDSDGNRIDDAKPAKQKADNLDALVHLTLVDAGGSDAAMRDFLYRDRTSLAPYSLATLGLALHQEEGQTDKRDMVIQNLKQYVQTDDENQTAWLNLPGGSWWYWYGSEYEAHAYFLKLLAATEPDGDLAAGLVKYLLNNRSHATYWNSTRDTALVVEAMADYLKATGQAKPDLAVEVWLDGEKRKAVKITADNLFTFDGVLVIEGAALTPGRHTVEIRKQGDGRLFYNGYLQNFTLQDDIRRSGLEVRVTRELYKLERVDNEEQVAGGRGQAVGIQTEKYRRQRVSNLAAVASGDLVEVELTLESKNDYEYLLITDPKAAGFEPVEVQSGYNGNEIGAYVEYRDQSVNLFARQLARGKRSVSYRLRAETPGKFSALPTQIEAMYAPELRGNSDEIKVRVIDGGEG</sequence>
<dbReference type="InterPro" id="IPR041246">
    <property type="entry name" value="Bact_MG10"/>
</dbReference>
<dbReference type="RefSeq" id="WP_197527877.1">
    <property type="nucleotide sequence ID" value="NZ_SJPO01000005.1"/>
</dbReference>
<dbReference type="Pfam" id="PF00207">
    <property type="entry name" value="A2M"/>
    <property type="match status" value="1"/>
</dbReference>
<feature type="domain" description="Alpha-2-macroglobulin bait region" evidence="4">
    <location>
        <begin position="1016"/>
        <end position="1157"/>
    </location>
</feature>
<dbReference type="InterPro" id="IPR008930">
    <property type="entry name" value="Terpenoid_cyclase/PrenylTrfase"/>
</dbReference>
<evidence type="ECO:0000256" key="1">
    <source>
        <dbReference type="ARBA" id="ARBA00010556"/>
    </source>
</evidence>
<feature type="chain" id="PRO_5023011454" evidence="3">
    <location>
        <begin position="26"/>
        <end position="2045"/>
    </location>
</feature>
<dbReference type="InterPro" id="IPR019734">
    <property type="entry name" value="TPR_rpt"/>
</dbReference>
<dbReference type="GO" id="GO:0004866">
    <property type="term" value="F:endopeptidase inhibitor activity"/>
    <property type="evidence" value="ECO:0007669"/>
    <property type="project" value="InterPro"/>
</dbReference>
<dbReference type="PANTHER" id="PTHR40094">
    <property type="entry name" value="ALPHA-2-MACROGLOBULIN HOMOLOG"/>
    <property type="match status" value="1"/>
</dbReference>
<dbReference type="InterPro" id="IPR051802">
    <property type="entry name" value="YfhM-like"/>
</dbReference>
<dbReference type="InterPro" id="IPR001599">
    <property type="entry name" value="Macroglobln_a2"/>
</dbReference>
<evidence type="ECO:0000256" key="2">
    <source>
        <dbReference type="PROSITE-ProRule" id="PRU00339"/>
    </source>
</evidence>
<dbReference type="InterPro" id="IPR011626">
    <property type="entry name" value="Alpha-macroglobulin_TED"/>
</dbReference>
<protein>
    <submittedName>
        <fullName evidence="6">MG2 domain protein</fullName>
    </submittedName>
</protein>
<evidence type="ECO:0000259" key="4">
    <source>
        <dbReference type="SMART" id="SM01359"/>
    </source>
</evidence>
<dbReference type="Pfam" id="PF17973">
    <property type="entry name" value="bMG10"/>
    <property type="match status" value="1"/>
</dbReference>
<keyword evidence="2" id="KW-0802">TPR repeat</keyword>
<dbReference type="Gene3D" id="2.20.130.20">
    <property type="match status" value="1"/>
</dbReference>
<feature type="domain" description="Alpha-2-macroglobulin" evidence="5">
    <location>
        <begin position="1283"/>
        <end position="1373"/>
    </location>
</feature>
<dbReference type="Gene3D" id="2.60.40.1930">
    <property type="match status" value="1"/>
</dbReference>
<name>A0A5C5YPY7_9BACT</name>
<reference evidence="6 7" key="1">
    <citation type="submission" date="2019-02" db="EMBL/GenBank/DDBJ databases">
        <title>Deep-cultivation of Planctomycetes and their phenomic and genomic characterization uncovers novel biology.</title>
        <authorList>
            <person name="Wiegand S."/>
            <person name="Jogler M."/>
            <person name="Boedeker C."/>
            <person name="Pinto D."/>
            <person name="Vollmers J."/>
            <person name="Rivas-Marin E."/>
            <person name="Kohn T."/>
            <person name="Peeters S.H."/>
            <person name="Heuer A."/>
            <person name="Rast P."/>
            <person name="Oberbeckmann S."/>
            <person name="Bunk B."/>
            <person name="Jeske O."/>
            <person name="Meyerdierks A."/>
            <person name="Storesund J.E."/>
            <person name="Kallscheuer N."/>
            <person name="Luecker S."/>
            <person name="Lage O.M."/>
            <person name="Pohl T."/>
            <person name="Merkel B.J."/>
            <person name="Hornburger P."/>
            <person name="Mueller R.-W."/>
            <person name="Bruemmer F."/>
            <person name="Labrenz M."/>
            <person name="Spormann A.M."/>
            <person name="Op Den Camp H."/>
            <person name="Overmann J."/>
            <person name="Amann R."/>
            <person name="Jetten M.S.M."/>
            <person name="Mascher T."/>
            <person name="Medema M.H."/>
            <person name="Devos D.P."/>
            <person name="Kaster A.-K."/>
            <person name="Ovreas L."/>
            <person name="Rohde M."/>
            <person name="Galperin M.Y."/>
            <person name="Jogler C."/>
        </authorList>
    </citation>
    <scope>NUCLEOTIDE SEQUENCE [LARGE SCALE GENOMIC DNA]</scope>
    <source>
        <strain evidence="6 7">Pla123a</strain>
    </source>
</reference>
<dbReference type="SUPFAM" id="SSF48239">
    <property type="entry name" value="Terpenoid cyclases/Protein prenyltransferases"/>
    <property type="match status" value="1"/>
</dbReference>
<dbReference type="GO" id="GO:0005615">
    <property type="term" value="C:extracellular space"/>
    <property type="evidence" value="ECO:0007669"/>
    <property type="project" value="InterPro"/>
</dbReference>
<feature type="signal peptide" evidence="3">
    <location>
        <begin position="1"/>
        <end position="25"/>
    </location>
</feature>